<dbReference type="GO" id="GO:0005879">
    <property type="term" value="C:axonemal microtubule"/>
    <property type="evidence" value="ECO:0007669"/>
    <property type="project" value="TreeGrafter"/>
</dbReference>
<organism evidence="2 3">
    <name type="scientific">Popillia japonica</name>
    <name type="common">Japanese beetle</name>
    <dbReference type="NCBI Taxonomy" id="7064"/>
    <lineage>
        <taxon>Eukaryota</taxon>
        <taxon>Metazoa</taxon>
        <taxon>Ecdysozoa</taxon>
        <taxon>Arthropoda</taxon>
        <taxon>Hexapoda</taxon>
        <taxon>Insecta</taxon>
        <taxon>Pterygota</taxon>
        <taxon>Neoptera</taxon>
        <taxon>Endopterygota</taxon>
        <taxon>Coleoptera</taxon>
        <taxon>Polyphaga</taxon>
        <taxon>Scarabaeiformia</taxon>
        <taxon>Scarabaeidae</taxon>
        <taxon>Rutelinae</taxon>
        <taxon>Popillia</taxon>
    </lineage>
</organism>
<name>A0AAW1K2F8_POPJA</name>
<dbReference type="Proteomes" id="UP001458880">
    <property type="component" value="Unassembled WGS sequence"/>
</dbReference>
<gene>
    <name evidence="2" type="ORF">QE152_g25139</name>
</gene>
<feature type="coiled-coil region" evidence="1">
    <location>
        <begin position="55"/>
        <end position="109"/>
    </location>
</feature>
<keyword evidence="3" id="KW-1185">Reference proteome</keyword>
<keyword evidence="1" id="KW-0175">Coiled coil</keyword>
<evidence type="ECO:0000256" key="1">
    <source>
        <dbReference type="SAM" id="Coils"/>
    </source>
</evidence>
<accession>A0AAW1K2F8</accession>
<protein>
    <submittedName>
        <fullName evidence="2">Uncharacterized protein</fullName>
    </submittedName>
</protein>
<comment type="caution">
    <text evidence="2">The sequence shown here is derived from an EMBL/GenBank/DDBJ whole genome shotgun (WGS) entry which is preliminary data.</text>
</comment>
<sequence length="201" mass="23981">VVLAIKSDTFKMDGMESRWYLAPGQTLRNTSISDLQHALHVTATAWKKINAHLDRNRLKAEILEKERAYKESMKKGSEAMTKNWPDTIERAHTRKVEERKQRNKEIEDEKTQKYMELTKEQEDMKQAYIEKVKKSMYYSRAFPKMLNGALLESEAIYERQKQIEFKEKLKEHDREEEREWAEKIKQAAADEERENLEKAQE</sequence>
<proteinExistence type="predicted"/>
<dbReference type="EMBL" id="JASPKY010000270">
    <property type="protein sequence ID" value="KAK9711982.1"/>
    <property type="molecule type" value="Genomic_DNA"/>
</dbReference>
<reference evidence="2 3" key="1">
    <citation type="journal article" date="2024" name="BMC Genomics">
        <title>De novo assembly and annotation of Popillia japonica's genome with initial clues to its potential as an invasive pest.</title>
        <authorList>
            <person name="Cucini C."/>
            <person name="Boschi S."/>
            <person name="Funari R."/>
            <person name="Cardaioli E."/>
            <person name="Iannotti N."/>
            <person name="Marturano G."/>
            <person name="Paoli F."/>
            <person name="Bruttini M."/>
            <person name="Carapelli A."/>
            <person name="Frati F."/>
            <person name="Nardi F."/>
        </authorList>
    </citation>
    <scope>NUCLEOTIDE SEQUENCE [LARGE SCALE GENOMIC DNA]</scope>
    <source>
        <strain evidence="2">DMR45628</strain>
    </source>
</reference>
<dbReference type="AlphaFoldDB" id="A0AAW1K2F8"/>
<dbReference type="InterPro" id="IPR039986">
    <property type="entry name" value="CFAP210"/>
</dbReference>
<dbReference type="PANTHER" id="PTHR28663">
    <property type="entry name" value="COILED-COIL DOMAIN-CONTAINING PROTEIN 173"/>
    <property type="match status" value="1"/>
</dbReference>
<evidence type="ECO:0000313" key="3">
    <source>
        <dbReference type="Proteomes" id="UP001458880"/>
    </source>
</evidence>
<evidence type="ECO:0000313" key="2">
    <source>
        <dbReference type="EMBL" id="KAK9711982.1"/>
    </source>
</evidence>
<feature type="non-terminal residue" evidence="2">
    <location>
        <position position="1"/>
    </location>
</feature>
<dbReference type="PANTHER" id="PTHR28663:SF1">
    <property type="entry name" value="CILIA- AND FLAGELLA- ASSOCIATED PROTEIN 210"/>
    <property type="match status" value="1"/>
</dbReference>